<sequence>MQPSASSDTVITESGWVTAVEPGALWVETIQRSTCDSCSAKKGCGQRVLAQLAGHTAQLRVAVPAGEKRIFSCGDEVEIGIAEHAVVASSMLVYLAPLLAALLSAALVDTLTASSAPWQAALVVAAAAAGLAAGGLWVRFKSRRWASDQRFVPVLLGAAPSR</sequence>
<dbReference type="OrthoDB" id="9795854at2"/>
<feature type="transmembrane region" description="Helical" evidence="1">
    <location>
        <begin position="120"/>
        <end position="140"/>
    </location>
</feature>
<feature type="transmembrane region" description="Helical" evidence="1">
    <location>
        <begin position="91"/>
        <end position="108"/>
    </location>
</feature>
<keyword evidence="1" id="KW-0472">Membrane</keyword>
<evidence type="ECO:0000313" key="2">
    <source>
        <dbReference type="EMBL" id="TFH68497.1"/>
    </source>
</evidence>
<dbReference type="EMBL" id="SPIA01000001">
    <property type="protein sequence ID" value="TFH68497.1"/>
    <property type="molecule type" value="Genomic_DNA"/>
</dbReference>
<dbReference type="PIRSF" id="PIRSF004923">
    <property type="entry name" value="RseC"/>
    <property type="match status" value="1"/>
</dbReference>
<reference evidence="2 3" key="1">
    <citation type="submission" date="2019-03" db="EMBL/GenBank/DDBJ databases">
        <title>Draft genome of Gammaproteobacteria bacterium LSUCC0057, a member of the SAR92 clade.</title>
        <authorList>
            <person name="Lanclos V.C."/>
            <person name="Doiron C."/>
            <person name="Henson M.W."/>
            <person name="Thrash J.C."/>
        </authorList>
    </citation>
    <scope>NUCLEOTIDE SEQUENCE [LARGE SCALE GENOMIC DNA]</scope>
    <source>
        <strain evidence="2 3">LSUCC0057</strain>
    </source>
</reference>
<evidence type="ECO:0000313" key="3">
    <source>
        <dbReference type="Proteomes" id="UP000298133"/>
    </source>
</evidence>
<name>A0A4Y8UL07_9GAMM</name>
<dbReference type="Proteomes" id="UP000298133">
    <property type="component" value="Unassembled WGS sequence"/>
</dbReference>
<proteinExistence type="predicted"/>
<evidence type="ECO:0000256" key="1">
    <source>
        <dbReference type="SAM" id="Phobius"/>
    </source>
</evidence>
<dbReference type="PANTHER" id="PTHR35867">
    <property type="entry name" value="PROTEIN RSEC"/>
    <property type="match status" value="1"/>
</dbReference>
<accession>A0A4Y8UL07</accession>
<dbReference type="Pfam" id="PF04246">
    <property type="entry name" value="RseC_MucC"/>
    <property type="match status" value="1"/>
</dbReference>
<dbReference type="InterPro" id="IPR007359">
    <property type="entry name" value="SigmaE_reg_RseC_MucC"/>
</dbReference>
<gene>
    <name evidence="2" type="ORF">E3W66_00605</name>
</gene>
<comment type="caution">
    <text evidence="2">The sequence shown here is derived from an EMBL/GenBank/DDBJ whole genome shotgun (WGS) entry which is preliminary data.</text>
</comment>
<organism evidence="2 3">
    <name type="scientific">Gammaproteobacteria bacterium LSUCC0057</name>
    <dbReference type="NCBI Taxonomy" id="2559237"/>
    <lineage>
        <taxon>Bacteria</taxon>
        <taxon>Pseudomonadati</taxon>
        <taxon>Pseudomonadota</taxon>
        <taxon>Gammaproteobacteria</taxon>
        <taxon>Cellvibrionales</taxon>
        <taxon>Porticoccaceae</taxon>
        <taxon>SAR92 clade</taxon>
    </lineage>
</organism>
<dbReference type="InterPro" id="IPR026268">
    <property type="entry name" value="RseC"/>
</dbReference>
<protein>
    <submittedName>
        <fullName evidence="2">Uncharacterized protein</fullName>
    </submittedName>
</protein>
<keyword evidence="3" id="KW-1185">Reference proteome</keyword>
<dbReference type="PANTHER" id="PTHR35867:SF1">
    <property type="entry name" value="PROTEIN RSEC"/>
    <property type="match status" value="1"/>
</dbReference>
<dbReference type="AlphaFoldDB" id="A0A4Y8UL07"/>
<keyword evidence="1" id="KW-0812">Transmembrane</keyword>
<keyword evidence="1" id="KW-1133">Transmembrane helix</keyword>